<feature type="transmembrane region" description="Helical" evidence="1">
    <location>
        <begin position="143"/>
        <end position="159"/>
    </location>
</feature>
<sequence>MMDFLTGTGLAASAGLNAYIPLLVLGLLDRYTQFVNLGSGFDWLSNGWVLIILSVLLALEVVADKIPAVDTVNDFIQTIVRPTSGGIVFGSTAVSNIAGFSVGGSDTVTDPEAYVQSGAWVAIVVGIIIALLVHLFKMTMRPLINGATVGVGAPMVSTAEDATSVLLSIAAIFLPILAALILVAIAIPVTMAVSRIRARKKRSQAVTTY</sequence>
<dbReference type="InterPro" id="IPR025196">
    <property type="entry name" value="DUF4126"/>
</dbReference>
<feature type="transmembrane region" description="Helical" evidence="1">
    <location>
        <begin position="165"/>
        <end position="193"/>
    </location>
</feature>
<feature type="transmembrane region" description="Helical" evidence="1">
    <location>
        <begin position="114"/>
        <end position="136"/>
    </location>
</feature>
<dbReference type="AlphaFoldDB" id="A0A7H2BGY6"/>
<organism evidence="3 4">
    <name type="scientific">Rothia terrae</name>
    <dbReference type="NCBI Taxonomy" id="396015"/>
    <lineage>
        <taxon>Bacteria</taxon>
        <taxon>Bacillati</taxon>
        <taxon>Actinomycetota</taxon>
        <taxon>Actinomycetes</taxon>
        <taxon>Micrococcales</taxon>
        <taxon>Micrococcaceae</taxon>
        <taxon>Rothia</taxon>
    </lineage>
</organism>
<accession>A0A7H2BGY6</accession>
<protein>
    <submittedName>
        <fullName evidence="3">DUF4126 domain-containing protein</fullName>
    </submittedName>
</protein>
<evidence type="ECO:0000313" key="3">
    <source>
        <dbReference type="EMBL" id="QNV38932.1"/>
    </source>
</evidence>
<gene>
    <name evidence="3" type="ORF">IDM49_10205</name>
</gene>
<keyword evidence="4" id="KW-1185">Reference proteome</keyword>
<feature type="transmembrane region" description="Helical" evidence="1">
    <location>
        <begin position="42"/>
        <end position="63"/>
    </location>
</feature>
<dbReference type="Pfam" id="PF13548">
    <property type="entry name" value="DUF4126"/>
    <property type="match status" value="1"/>
</dbReference>
<feature type="domain" description="DUF4126" evidence="2">
    <location>
        <begin position="5"/>
        <end position="190"/>
    </location>
</feature>
<reference evidence="3 4" key="1">
    <citation type="submission" date="2020-09" db="EMBL/GenBank/DDBJ databases">
        <title>Investigation of environmental microbes.</title>
        <authorList>
            <person name="Ou Y."/>
            <person name="Kang Q."/>
        </authorList>
    </citation>
    <scope>NUCLEOTIDE SEQUENCE [LARGE SCALE GENOMIC DNA]</scope>
    <source>
        <strain evidence="3 4">KJZ-14</strain>
    </source>
</reference>
<keyword evidence="1" id="KW-0472">Membrane</keyword>
<dbReference type="Proteomes" id="UP000516404">
    <property type="component" value="Chromosome"/>
</dbReference>
<feature type="transmembrane region" description="Helical" evidence="1">
    <location>
        <begin position="84"/>
        <end position="102"/>
    </location>
</feature>
<evidence type="ECO:0000313" key="4">
    <source>
        <dbReference type="Proteomes" id="UP000516404"/>
    </source>
</evidence>
<keyword evidence="1" id="KW-1133">Transmembrane helix</keyword>
<evidence type="ECO:0000259" key="2">
    <source>
        <dbReference type="Pfam" id="PF13548"/>
    </source>
</evidence>
<name>A0A7H2BGY6_9MICC</name>
<dbReference type="EMBL" id="CP061539">
    <property type="protein sequence ID" value="QNV38932.1"/>
    <property type="molecule type" value="Genomic_DNA"/>
</dbReference>
<proteinExistence type="predicted"/>
<evidence type="ECO:0000256" key="1">
    <source>
        <dbReference type="SAM" id="Phobius"/>
    </source>
</evidence>
<keyword evidence="1" id="KW-0812">Transmembrane</keyword>
<dbReference type="KEGG" id="rter:IDM49_10205"/>